<evidence type="ECO:0000313" key="3">
    <source>
        <dbReference type="Proteomes" id="UP000198372"/>
    </source>
</evidence>
<dbReference type="Proteomes" id="UP000198372">
    <property type="component" value="Unassembled WGS sequence"/>
</dbReference>
<feature type="compositionally biased region" description="Low complexity" evidence="1">
    <location>
        <begin position="45"/>
        <end position="55"/>
    </location>
</feature>
<evidence type="ECO:0000313" key="2">
    <source>
        <dbReference type="EMBL" id="SCV74656.1"/>
    </source>
</evidence>
<feature type="region of interest" description="Disordered" evidence="1">
    <location>
        <begin position="311"/>
        <end position="333"/>
    </location>
</feature>
<gene>
    <name evidence="2" type="ORF">BQ2448_7685</name>
</gene>
<reference evidence="3" key="1">
    <citation type="submission" date="2016-09" db="EMBL/GenBank/DDBJ databases">
        <authorList>
            <person name="Jeantristanb JTB J.-T."/>
            <person name="Ricardo R."/>
        </authorList>
    </citation>
    <scope>NUCLEOTIDE SEQUENCE [LARGE SCALE GENOMIC DNA]</scope>
</reference>
<feature type="compositionally biased region" description="Pro residues" evidence="1">
    <location>
        <begin position="34"/>
        <end position="44"/>
    </location>
</feature>
<feature type="compositionally biased region" description="Polar residues" evidence="1">
    <location>
        <begin position="1"/>
        <end position="21"/>
    </location>
</feature>
<feature type="region of interest" description="Disordered" evidence="1">
    <location>
        <begin position="1"/>
        <end position="55"/>
    </location>
</feature>
<organism evidence="2 3">
    <name type="scientific">Microbotryum intermedium</name>
    <dbReference type="NCBI Taxonomy" id="269621"/>
    <lineage>
        <taxon>Eukaryota</taxon>
        <taxon>Fungi</taxon>
        <taxon>Dikarya</taxon>
        <taxon>Basidiomycota</taxon>
        <taxon>Pucciniomycotina</taxon>
        <taxon>Microbotryomycetes</taxon>
        <taxon>Microbotryales</taxon>
        <taxon>Microbotryaceae</taxon>
        <taxon>Microbotryum</taxon>
    </lineage>
</organism>
<dbReference type="OrthoDB" id="424402at2759"/>
<proteinExistence type="predicted"/>
<protein>
    <submittedName>
        <fullName evidence="2">BQ2448_7685 protein</fullName>
    </submittedName>
</protein>
<feature type="compositionally biased region" description="Basic residues" evidence="1">
    <location>
        <begin position="383"/>
        <end position="394"/>
    </location>
</feature>
<sequence length="403" mass="43369">MSTSDPIPIATTTEATLDSNDPPQPHASTSQQPIPAPAPAPAPAPEAASSAPAAPAAPAARPTIAAHPLVSSLIPLEAHLYALLRVTLHGQMSKQIQFAHSQLLSNKPIVLHAMPPSPTATTASTSAPIVSSTPAKAALPRLISTCEILKRTFTTRLLELKYSSSEIKAQLGVQEWIKGCKGLHQYTLLTTMQDVALVGTTKPGQAQQGDQVEGTGGDDDVVRDWLLGSRKKNSRPKTKQHASPLLVIFLSPYPIDALANDRAFSYQEPDKLPRLKRTKPVETPIHEDPPLASPLEEVEMEDGEIADEPSSIVEDAETASKKKVKVRPNRKKKRMLQEAAAALKAAKVLRATLLKAGKPVEVQKDGKQAKQAGNQVHKDPKQVKKKRTRRSRGKPKVDTAAEQ</sequence>
<feature type="region of interest" description="Disordered" evidence="1">
    <location>
        <begin position="360"/>
        <end position="403"/>
    </location>
</feature>
<dbReference type="STRING" id="269621.A0A238FUB1"/>
<dbReference type="AlphaFoldDB" id="A0A238FUB1"/>
<name>A0A238FUB1_9BASI</name>
<accession>A0A238FUB1</accession>
<dbReference type="EMBL" id="FMSP01000023">
    <property type="protein sequence ID" value="SCV74656.1"/>
    <property type="molecule type" value="Genomic_DNA"/>
</dbReference>
<feature type="compositionally biased region" description="Basic residues" evidence="1">
    <location>
        <begin position="321"/>
        <end position="333"/>
    </location>
</feature>
<keyword evidence="3" id="KW-1185">Reference proteome</keyword>
<evidence type="ECO:0000256" key="1">
    <source>
        <dbReference type="SAM" id="MobiDB-lite"/>
    </source>
</evidence>